<dbReference type="GO" id="GO:0005524">
    <property type="term" value="F:ATP binding"/>
    <property type="evidence" value="ECO:0007669"/>
    <property type="project" value="UniProtKB-KW"/>
</dbReference>
<evidence type="ECO:0000313" key="6">
    <source>
        <dbReference type="EMBL" id="OCT15451.1"/>
    </source>
</evidence>
<dbReference type="AlphaFoldDB" id="A0A1C1A4G0"/>
<dbReference type="PANTHER" id="PTHR42798:SF6">
    <property type="entry name" value="CELL DIVISION ATP-BINDING PROTEIN FTSE"/>
    <property type="match status" value="1"/>
</dbReference>
<keyword evidence="2" id="KW-0813">Transport</keyword>
<dbReference type="InterPro" id="IPR003439">
    <property type="entry name" value="ABC_transporter-like_ATP-bd"/>
</dbReference>
<dbReference type="InterPro" id="IPR017911">
    <property type="entry name" value="MacB-like_ATP-bd"/>
</dbReference>
<dbReference type="PANTHER" id="PTHR42798">
    <property type="entry name" value="LIPOPROTEIN-RELEASING SYSTEM ATP-BINDING PROTEIN LOLD"/>
    <property type="match status" value="1"/>
</dbReference>
<protein>
    <submittedName>
        <fullName evidence="6">Peptide ABC transporter ATP-binding protein</fullName>
    </submittedName>
</protein>
<dbReference type="InterPro" id="IPR017871">
    <property type="entry name" value="ABC_transporter-like_CS"/>
</dbReference>
<dbReference type="Pfam" id="PF00005">
    <property type="entry name" value="ABC_tran"/>
    <property type="match status" value="1"/>
</dbReference>
<evidence type="ECO:0000256" key="2">
    <source>
        <dbReference type="ARBA" id="ARBA00022448"/>
    </source>
</evidence>
<dbReference type="InterPro" id="IPR003593">
    <property type="entry name" value="AAA+_ATPase"/>
</dbReference>
<dbReference type="GO" id="GO:0022857">
    <property type="term" value="F:transmembrane transporter activity"/>
    <property type="evidence" value="ECO:0007669"/>
    <property type="project" value="UniProtKB-ARBA"/>
</dbReference>
<proteinExistence type="inferred from homology"/>
<dbReference type="GO" id="GO:0098796">
    <property type="term" value="C:membrane protein complex"/>
    <property type="evidence" value="ECO:0007669"/>
    <property type="project" value="UniProtKB-ARBA"/>
</dbReference>
<dbReference type="STRING" id="512399.A8709_15345"/>
<name>A0A1C1A4G0_9BACL</name>
<dbReference type="Proteomes" id="UP000093309">
    <property type="component" value="Unassembled WGS sequence"/>
</dbReference>
<dbReference type="EMBL" id="LYPC01000014">
    <property type="protein sequence ID" value="OCT15451.1"/>
    <property type="molecule type" value="Genomic_DNA"/>
</dbReference>
<evidence type="ECO:0000256" key="4">
    <source>
        <dbReference type="ARBA" id="ARBA00022840"/>
    </source>
</evidence>
<dbReference type="CDD" id="cd03255">
    <property type="entry name" value="ABC_MJ0796_LolCDE_FtsE"/>
    <property type="match status" value="1"/>
</dbReference>
<dbReference type="SUPFAM" id="SSF52540">
    <property type="entry name" value="P-loop containing nucleoside triphosphate hydrolases"/>
    <property type="match status" value="1"/>
</dbReference>
<evidence type="ECO:0000256" key="1">
    <source>
        <dbReference type="ARBA" id="ARBA00005417"/>
    </source>
</evidence>
<dbReference type="RefSeq" id="WP_065852362.1">
    <property type="nucleotide sequence ID" value="NZ_LYPC01000014.1"/>
</dbReference>
<keyword evidence="4 6" id="KW-0067">ATP-binding</keyword>
<accession>A0A1C1A4G0</accession>
<dbReference type="InterPro" id="IPR027417">
    <property type="entry name" value="P-loop_NTPase"/>
</dbReference>
<dbReference type="FunFam" id="3.40.50.300:FF:000032">
    <property type="entry name" value="Export ABC transporter ATP-binding protein"/>
    <property type="match status" value="1"/>
</dbReference>
<dbReference type="PROSITE" id="PS00211">
    <property type="entry name" value="ABC_TRANSPORTER_1"/>
    <property type="match status" value="1"/>
</dbReference>
<comment type="similarity">
    <text evidence="1">Belongs to the ABC transporter superfamily.</text>
</comment>
<gene>
    <name evidence="6" type="ORF">A8709_15345</name>
</gene>
<dbReference type="OrthoDB" id="9791546at2"/>
<comment type="caution">
    <text evidence="6">The sequence shown here is derived from an EMBL/GenBank/DDBJ whole genome shotgun (WGS) entry which is preliminary data.</text>
</comment>
<reference evidence="7" key="1">
    <citation type="submission" date="2016-05" db="EMBL/GenBank/DDBJ databases">
        <title>Paenibacillus oryzae. sp. nov., isolated from the rice root.</title>
        <authorList>
            <person name="Zhang J."/>
            <person name="Zhang X."/>
        </authorList>
    </citation>
    <scope>NUCLEOTIDE SEQUENCE [LARGE SCALE GENOMIC DNA]</scope>
    <source>
        <strain evidence="7">KCTC13222</strain>
    </source>
</reference>
<dbReference type="SMART" id="SM00382">
    <property type="entry name" value="AAA"/>
    <property type="match status" value="1"/>
</dbReference>
<dbReference type="Gene3D" id="3.40.50.300">
    <property type="entry name" value="P-loop containing nucleotide triphosphate hydrolases"/>
    <property type="match status" value="1"/>
</dbReference>
<dbReference type="PROSITE" id="PS50893">
    <property type="entry name" value="ABC_TRANSPORTER_2"/>
    <property type="match status" value="1"/>
</dbReference>
<sequence length="227" mass="25494">MNILQIEHLSKVYGKGDTAVKALDDVSFSVDKGEFVAIIGPSGSGKSTLLHMLGGVDRPTSGKVFVDNTDMYSLNETQLAIFRRRQIGLIYQFYNLLPILTVEENMKLPLLLDEHKVDQKQFDEIVRTLNLGNRLNHLPNQLSGGQQQRVSIGRALMNQPSIILADEPTGNLDSKNGNEIIDLLKMFNKTYHQTLIMITHDERIALQADRIIAIEDGRISKDEVIRV</sequence>
<keyword evidence="3" id="KW-0547">Nucleotide-binding</keyword>
<evidence type="ECO:0000256" key="3">
    <source>
        <dbReference type="ARBA" id="ARBA00022741"/>
    </source>
</evidence>
<keyword evidence="7" id="KW-1185">Reference proteome</keyword>
<feature type="domain" description="ABC transporter" evidence="5">
    <location>
        <begin position="4"/>
        <end position="227"/>
    </location>
</feature>
<dbReference type="GO" id="GO:0016887">
    <property type="term" value="F:ATP hydrolysis activity"/>
    <property type="evidence" value="ECO:0007669"/>
    <property type="project" value="InterPro"/>
</dbReference>
<evidence type="ECO:0000313" key="7">
    <source>
        <dbReference type="Proteomes" id="UP000093309"/>
    </source>
</evidence>
<evidence type="ECO:0000259" key="5">
    <source>
        <dbReference type="PROSITE" id="PS50893"/>
    </source>
</evidence>
<organism evidence="6 7">
    <name type="scientific">Paenibacillus pectinilyticus</name>
    <dbReference type="NCBI Taxonomy" id="512399"/>
    <lineage>
        <taxon>Bacteria</taxon>
        <taxon>Bacillati</taxon>
        <taxon>Bacillota</taxon>
        <taxon>Bacilli</taxon>
        <taxon>Bacillales</taxon>
        <taxon>Paenibacillaceae</taxon>
        <taxon>Paenibacillus</taxon>
    </lineage>
</organism>